<organism evidence="4 5">
    <name type="scientific">Acidiluteibacter ferrifornacis</name>
    <dbReference type="NCBI Taxonomy" id="2692424"/>
    <lineage>
        <taxon>Bacteria</taxon>
        <taxon>Pseudomonadati</taxon>
        <taxon>Bacteroidota</taxon>
        <taxon>Flavobacteriia</taxon>
        <taxon>Flavobacteriales</taxon>
        <taxon>Cryomorphaceae</taxon>
        <taxon>Acidiluteibacter</taxon>
    </lineage>
</organism>
<dbReference type="InterPro" id="IPR011006">
    <property type="entry name" value="CheY-like_superfamily"/>
</dbReference>
<protein>
    <submittedName>
        <fullName evidence="4">Response regulator</fullName>
    </submittedName>
</protein>
<feature type="domain" description="HTH LytTR-type" evidence="3">
    <location>
        <begin position="151"/>
        <end position="222"/>
    </location>
</feature>
<dbReference type="GO" id="GO:0003677">
    <property type="term" value="F:DNA binding"/>
    <property type="evidence" value="ECO:0007669"/>
    <property type="project" value="InterPro"/>
</dbReference>
<dbReference type="AlphaFoldDB" id="A0A6N9NII8"/>
<dbReference type="EMBL" id="WWNE01000003">
    <property type="protein sequence ID" value="NBG65020.1"/>
    <property type="molecule type" value="Genomic_DNA"/>
</dbReference>
<evidence type="ECO:0000313" key="5">
    <source>
        <dbReference type="Proteomes" id="UP000470771"/>
    </source>
</evidence>
<dbReference type="RefSeq" id="WP_160631719.1">
    <property type="nucleotide sequence ID" value="NZ_WWNE01000003.1"/>
</dbReference>
<sequence length="252" mass="28687">MSKVKILVVEDEAIVARDIKVCLNKIGYDVLGSHSSGESALEAIKSEKPDLILMDIMLKGKLSGIETSAAIKEKYSIPVVFLTAYADEKTISKAKVTEPYGYIIKPFKEIDLRTSIEMALYKYKKEKEKELNTQSRLEVLYSMNTKNNDFIYVKSNSRLIKVNNEDILFVEALKDYVVIHVGSEKYTIHSTMKEIAKKLPDNTFQRIHRSYIVNLKQIKAIEMPNLILEKSSVILPVGGSYKEELFNKLNLV</sequence>
<dbReference type="InterPro" id="IPR007492">
    <property type="entry name" value="LytTR_DNA-bd_dom"/>
</dbReference>
<dbReference type="PROSITE" id="PS50930">
    <property type="entry name" value="HTH_LYTTR"/>
    <property type="match status" value="1"/>
</dbReference>
<name>A0A6N9NII8_9FLAO</name>
<dbReference type="PANTHER" id="PTHR37299:SF1">
    <property type="entry name" value="STAGE 0 SPORULATION PROTEIN A HOMOLOG"/>
    <property type="match status" value="1"/>
</dbReference>
<dbReference type="PANTHER" id="PTHR37299">
    <property type="entry name" value="TRANSCRIPTIONAL REGULATOR-RELATED"/>
    <property type="match status" value="1"/>
</dbReference>
<evidence type="ECO:0000313" key="4">
    <source>
        <dbReference type="EMBL" id="NBG65020.1"/>
    </source>
</evidence>
<reference evidence="4 5" key="1">
    <citation type="submission" date="2019-12" db="EMBL/GenBank/DDBJ databases">
        <authorList>
            <person name="Zhao J."/>
        </authorList>
    </citation>
    <scope>NUCLEOTIDE SEQUENCE [LARGE SCALE GENOMIC DNA]</scope>
    <source>
        <strain evidence="4 5">S-15</strain>
    </source>
</reference>
<dbReference type="SMART" id="SM00850">
    <property type="entry name" value="LytTR"/>
    <property type="match status" value="1"/>
</dbReference>
<evidence type="ECO:0000259" key="2">
    <source>
        <dbReference type="PROSITE" id="PS50110"/>
    </source>
</evidence>
<dbReference type="InterPro" id="IPR001789">
    <property type="entry name" value="Sig_transdc_resp-reg_receiver"/>
</dbReference>
<dbReference type="Gene3D" id="2.40.50.1020">
    <property type="entry name" value="LytTr DNA-binding domain"/>
    <property type="match status" value="1"/>
</dbReference>
<evidence type="ECO:0000259" key="3">
    <source>
        <dbReference type="PROSITE" id="PS50930"/>
    </source>
</evidence>
<feature type="domain" description="Response regulatory" evidence="2">
    <location>
        <begin position="5"/>
        <end position="120"/>
    </location>
</feature>
<dbReference type="GO" id="GO:0000156">
    <property type="term" value="F:phosphorelay response regulator activity"/>
    <property type="evidence" value="ECO:0007669"/>
    <property type="project" value="InterPro"/>
</dbReference>
<dbReference type="SMART" id="SM00448">
    <property type="entry name" value="REC"/>
    <property type="match status" value="1"/>
</dbReference>
<dbReference type="InterPro" id="IPR046947">
    <property type="entry name" value="LytR-like"/>
</dbReference>
<proteinExistence type="predicted"/>
<dbReference type="Gene3D" id="3.40.50.2300">
    <property type="match status" value="1"/>
</dbReference>
<gene>
    <name evidence="4" type="ORF">GQN54_02750</name>
</gene>
<evidence type="ECO:0000256" key="1">
    <source>
        <dbReference type="PROSITE-ProRule" id="PRU00169"/>
    </source>
</evidence>
<dbReference type="CDD" id="cd17534">
    <property type="entry name" value="REC_DC-like"/>
    <property type="match status" value="1"/>
</dbReference>
<dbReference type="Pfam" id="PF00072">
    <property type="entry name" value="Response_reg"/>
    <property type="match status" value="1"/>
</dbReference>
<keyword evidence="1" id="KW-0597">Phosphoprotein</keyword>
<accession>A0A6N9NII8</accession>
<dbReference type="Pfam" id="PF04397">
    <property type="entry name" value="LytTR"/>
    <property type="match status" value="1"/>
</dbReference>
<keyword evidence="5" id="KW-1185">Reference proteome</keyword>
<feature type="modified residue" description="4-aspartylphosphate" evidence="1">
    <location>
        <position position="55"/>
    </location>
</feature>
<dbReference type="Proteomes" id="UP000470771">
    <property type="component" value="Unassembled WGS sequence"/>
</dbReference>
<comment type="caution">
    <text evidence="4">The sequence shown here is derived from an EMBL/GenBank/DDBJ whole genome shotgun (WGS) entry which is preliminary data.</text>
</comment>
<dbReference type="SUPFAM" id="SSF52172">
    <property type="entry name" value="CheY-like"/>
    <property type="match status" value="1"/>
</dbReference>
<dbReference type="PROSITE" id="PS50110">
    <property type="entry name" value="RESPONSE_REGULATORY"/>
    <property type="match status" value="1"/>
</dbReference>